<organism evidence="1 2">
    <name type="scientific">Paenibacillus donghaensis</name>
    <dbReference type="NCBI Taxonomy" id="414771"/>
    <lineage>
        <taxon>Bacteria</taxon>
        <taxon>Bacillati</taxon>
        <taxon>Bacillota</taxon>
        <taxon>Bacilli</taxon>
        <taxon>Bacillales</taxon>
        <taxon>Paenibacillaceae</taxon>
        <taxon>Paenibacillus</taxon>
    </lineage>
</organism>
<sequence>MRTQRISYRLLKNYMLIFLVTTLVTVLLLMGLAASGIFHTEDSIYQRLTAEKLIQSDYRSIPTAELLRHGGGMQVVDADYRVVYSVGLHPLPSDRLNAGEFTDFLTASSAAQEVITVSYEQQQQFWLVVSLPIQLKLAASMSLNLNSPLGKEA</sequence>
<dbReference type="KEGG" id="pdh:B9T62_19520"/>
<dbReference type="RefSeq" id="WP_087916794.1">
    <property type="nucleotide sequence ID" value="NZ_CP021780.1"/>
</dbReference>
<dbReference type="EMBL" id="CP021780">
    <property type="protein sequence ID" value="ASA22796.1"/>
    <property type="molecule type" value="Genomic_DNA"/>
</dbReference>
<reference evidence="1 2" key="1">
    <citation type="submission" date="2017-06" db="EMBL/GenBank/DDBJ databases">
        <title>Complete genome sequence of Paenibacillus donghaensis KCTC 13049T isolated from East Sea sediment, South Korea.</title>
        <authorList>
            <person name="Jung B.K."/>
            <person name="Hong S.-J."/>
            <person name="Shin J.-H."/>
        </authorList>
    </citation>
    <scope>NUCLEOTIDE SEQUENCE [LARGE SCALE GENOMIC DNA]</scope>
    <source>
        <strain evidence="1 2">KCTC 13049</strain>
    </source>
</reference>
<evidence type="ECO:0000313" key="1">
    <source>
        <dbReference type="EMBL" id="ASA22796.1"/>
    </source>
</evidence>
<gene>
    <name evidence="1" type="ORF">B9T62_19520</name>
</gene>
<dbReference type="OrthoDB" id="228540at186822"/>
<name>A0A2Z2K867_9BACL</name>
<proteinExistence type="predicted"/>
<evidence type="ECO:0000313" key="2">
    <source>
        <dbReference type="Proteomes" id="UP000249890"/>
    </source>
</evidence>
<keyword evidence="2" id="KW-1185">Reference proteome</keyword>
<dbReference type="AlphaFoldDB" id="A0A2Z2K867"/>
<protein>
    <submittedName>
        <fullName evidence="1">Uncharacterized protein</fullName>
    </submittedName>
</protein>
<dbReference type="Proteomes" id="UP000249890">
    <property type="component" value="Chromosome"/>
</dbReference>
<accession>A0A2Z2K867</accession>